<evidence type="ECO:0000313" key="3">
    <source>
        <dbReference type="Proteomes" id="UP001353858"/>
    </source>
</evidence>
<proteinExistence type="predicted"/>
<gene>
    <name evidence="2" type="ORF">RN001_012816</name>
</gene>
<feature type="transmembrane region" description="Helical" evidence="1">
    <location>
        <begin position="92"/>
        <end position="111"/>
    </location>
</feature>
<keyword evidence="3" id="KW-1185">Reference proteome</keyword>
<dbReference type="Pfam" id="PF09782">
    <property type="entry name" value="NDUF_B6"/>
    <property type="match status" value="1"/>
</dbReference>
<dbReference type="Proteomes" id="UP001353858">
    <property type="component" value="Unassembled WGS sequence"/>
</dbReference>
<name>A0AAN7PT84_9COLE</name>
<sequence>MHSSDTGGVKPMAIAGRCVRERERLIGMTPEEREWRSKWLKDQVLSHNEPRNVPEMYKAQYNVIRRLYRAPLNGIANVLEPVLGKRVHTLRFFAGKFIMGYLACLYGFYYMKYNQNDWKRLGGWRTLTSRTAVLPRDPGYPALPSRTNPSDYSARGFDKVTLNL</sequence>
<dbReference type="GO" id="GO:0005739">
    <property type="term" value="C:mitochondrion"/>
    <property type="evidence" value="ECO:0007669"/>
    <property type="project" value="GOC"/>
</dbReference>
<evidence type="ECO:0008006" key="4">
    <source>
        <dbReference type="Google" id="ProtNLM"/>
    </source>
</evidence>
<keyword evidence="1" id="KW-0812">Transmembrane</keyword>
<dbReference type="EMBL" id="JARPUR010000005">
    <property type="protein sequence ID" value="KAK4876394.1"/>
    <property type="molecule type" value="Genomic_DNA"/>
</dbReference>
<evidence type="ECO:0000256" key="1">
    <source>
        <dbReference type="SAM" id="Phobius"/>
    </source>
</evidence>
<comment type="caution">
    <text evidence="2">The sequence shown here is derived from an EMBL/GenBank/DDBJ whole genome shotgun (WGS) entry which is preliminary data.</text>
</comment>
<dbReference type="PANTHER" id="PTHR21106">
    <property type="entry name" value="NADH DEHYDROGENASE [UBIQUINONE] 1 BETA SUBCOMPLEX SUBUNIT 6"/>
    <property type="match status" value="1"/>
</dbReference>
<evidence type="ECO:0000313" key="2">
    <source>
        <dbReference type="EMBL" id="KAK4876394.1"/>
    </source>
</evidence>
<dbReference type="PANTHER" id="PTHR21106:SF2">
    <property type="entry name" value="NADH DEHYDROGENASE [UBIQUINONE] 1 BETA SUBCOMPLEX SUBUNIT 6"/>
    <property type="match status" value="1"/>
</dbReference>
<keyword evidence="1" id="KW-0472">Membrane</keyword>
<reference evidence="3" key="1">
    <citation type="submission" date="2023-01" db="EMBL/GenBank/DDBJ databases">
        <title>Key to firefly adult light organ development and bioluminescence: homeobox transcription factors regulate luciferase expression and transportation to peroxisome.</title>
        <authorList>
            <person name="Fu X."/>
        </authorList>
    </citation>
    <scope>NUCLEOTIDE SEQUENCE [LARGE SCALE GENOMIC DNA]</scope>
</reference>
<organism evidence="2 3">
    <name type="scientific">Aquatica leii</name>
    <dbReference type="NCBI Taxonomy" id="1421715"/>
    <lineage>
        <taxon>Eukaryota</taxon>
        <taxon>Metazoa</taxon>
        <taxon>Ecdysozoa</taxon>
        <taxon>Arthropoda</taxon>
        <taxon>Hexapoda</taxon>
        <taxon>Insecta</taxon>
        <taxon>Pterygota</taxon>
        <taxon>Neoptera</taxon>
        <taxon>Endopterygota</taxon>
        <taxon>Coleoptera</taxon>
        <taxon>Polyphaga</taxon>
        <taxon>Elateriformia</taxon>
        <taxon>Elateroidea</taxon>
        <taxon>Lampyridae</taxon>
        <taxon>Luciolinae</taxon>
        <taxon>Aquatica</taxon>
    </lineage>
</organism>
<keyword evidence="1" id="KW-1133">Transmembrane helix</keyword>
<dbReference type="AlphaFoldDB" id="A0AAN7PT84"/>
<accession>A0AAN7PT84</accession>
<dbReference type="InterPro" id="IPR019174">
    <property type="entry name" value="NADH_DH_b-subcmplx_su6"/>
</dbReference>
<protein>
    <recommendedName>
        <fullName evidence="4">NADH dehydrogenase [ubiquinone] 1 beta subcomplex subunit 6</fullName>
    </recommendedName>
</protein>
<dbReference type="GO" id="GO:0006120">
    <property type="term" value="P:mitochondrial electron transport, NADH to ubiquinone"/>
    <property type="evidence" value="ECO:0007669"/>
    <property type="project" value="InterPro"/>
</dbReference>